<reference evidence="4 5" key="1">
    <citation type="submission" date="2019-04" db="EMBL/GenBank/DDBJ databases">
        <title>Genome sequencing of Clostridium botulinum Groups I-IV and Clostridium butyricum.</title>
        <authorList>
            <person name="Brunt J."/>
            <person name="Van Vliet A.H.M."/>
            <person name="Stringer S.C."/>
            <person name="Carter A.T."/>
            <person name="Peck M.W."/>
        </authorList>
    </citation>
    <scope>NUCLEOTIDE SEQUENCE [LARGE SCALE GENOMIC DNA]</scope>
    <source>
        <strain evidence="2 5">1605</strain>
        <strain evidence="3 4">CB-K-33E</strain>
    </source>
</reference>
<dbReference type="Proteomes" id="UP000473681">
    <property type="component" value="Unassembled WGS sequence"/>
</dbReference>
<name>A0A0L9YBW0_CLOBO</name>
<dbReference type="Proteomes" id="UP000476820">
    <property type="component" value="Unassembled WGS sequence"/>
</dbReference>
<proteinExistence type="predicted"/>
<feature type="transmembrane region" description="Helical" evidence="1">
    <location>
        <begin position="45"/>
        <end position="64"/>
    </location>
</feature>
<evidence type="ECO:0000313" key="3">
    <source>
        <dbReference type="EMBL" id="NFN36312.1"/>
    </source>
</evidence>
<gene>
    <name evidence="2" type="ORF">FC774_15890</name>
    <name evidence="3" type="ORF">FDB51_14540</name>
</gene>
<keyword evidence="1" id="KW-0812">Transmembrane</keyword>
<dbReference type="AlphaFoldDB" id="A0A0L9YBW0"/>
<evidence type="ECO:0000256" key="1">
    <source>
        <dbReference type="SAM" id="Phobius"/>
    </source>
</evidence>
<keyword evidence="1" id="KW-0472">Membrane</keyword>
<dbReference type="OrthoDB" id="1097929at2"/>
<dbReference type="EMBL" id="SWOV01000062">
    <property type="protein sequence ID" value="NFF89333.1"/>
    <property type="molecule type" value="Genomic_DNA"/>
</dbReference>
<feature type="transmembrane region" description="Helical" evidence="1">
    <location>
        <begin position="85"/>
        <end position="107"/>
    </location>
</feature>
<evidence type="ECO:0000313" key="4">
    <source>
        <dbReference type="Proteomes" id="UP000473681"/>
    </source>
</evidence>
<accession>A0A0L9YBW0</accession>
<organism evidence="2 5">
    <name type="scientific">Clostridium botulinum</name>
    <dbReference type="NCBI Taxonomy" id="1491"/>
    <lineage>
        <taxon>Bacteria</taxon>
        <taxon>Bacillati</taxon>
        <taxon>Bacillota</taxon>
        <taxon>Clostridia</taxon>
        <taxon>Eubacteriales</taxon>
        <taxon>Clostridiaceae</taxon>
        <taxon>Clostridium</taxon>
    </lineage>
</organism>
<sequence>MEILNRFLKVEKKILLLVAGLVWSFAGFRVLTLGVVDVKNNNGNFIVDLICAAIIFSIFFKFVFNKMYNKHTKRIVTSELDRHCVFSFFDVKSYFIMGFMIFFGISVRNSGIFNPVYVGTFYMGLGCALFMAGILFLISSLNFKKVKLRYNN</sequence>
<feature type="transmembrane region" description="Helical" evidence="1">
    <location>
        <begin position="14"/>
        <end position="33"/>
    </location>
</feature>
<dbReference type="RefSeq" id="WP_053341762.1">
    <property type="nucleotide sequence ID" value="NZ_JACBBZ010000013.1"/>
</dbReference>
<comment type="caution">
    <text evidence="2">The sequence shown here is derived from an EMBL/GenBank/DDBJ whole genome shotgun (WGS) entry which is preliminary data.</text>
</comment>
<evidence type="ECO:0000313" key="5">
    <source>
        <dbReference type="Proteomes" id="UP000476820"/>
    </source>
</evidence>
<keyword evidence="1" id="KW-1133">Transmembrane helix</keyword>
<feature type="transmembrane region" description="Helical" evidence="1">
    <location>
        <begin position="119"/>
        <end position="143"/>
    </location>
</feature>
<protein>
    <submittedName>
        <fullName evidence="2">Uncharacterized protein</fullName>
    </submittedName>
</protein>
<dbReference type="EMBL" id="SWVK01000022">
    <property type="protein sequence ID" value="NFN36312.1"/>
    <property type="molecule type" value="Genomic_DNA"/>
</dbReference>
<evidence type="ECO:0000313" key="2">
    <source>
        <dbReference type="EMBL" id="NFF89333.1"/>
    </source>
</evidence>